<evidence type="ECO:0000313" key="2">
    <source>
        <dbReference type="Proteomes" id="UP000003980"/>
    </source>
</evidence>
<protein>
    <submittedName>
        <fullName evidence="1">Uncharacterized protein</fullName>
    </submittedName>
</protein>
<dbReference type="OrthoDB" id="34472at2157"/>
<reference evidence="1 2" key="1">
    <citation type="submission" date="2012-01" db="EMBL/GenBank/DDBJ databases">
        <title>Improved High-Quality Draft sequence of Metallosphaera yellowstonensis MK1.</title>
        <authorList>
            <consortium name="US DOE Joint Genome Institute"/>
            <person name="Lucas S."/>
            <person name="Han J."/>
            <person name="Cheng J.-F."/>
            <person name="Goodwin L."/>
            <person name="Pitluck S."/>
            <person name="Peters L."/>
            <person name="Teshima H."/>
            <person name="Detter J.C."/>
            <person name="Han C."/>
            <person name="Tapia R."/>
            <person name="Land M."/>
            <person name="Hauser L."/>
            <person name="Kyrpides N."/>
            <person name="Kozubal M."/>
            <person name="Macur R.E."/>
            <person name="Jay Z."/>
            <person name="Inskeep W."/>
            <person name="Woyke T."/>
        </authorList>
    </citation>
    <scope>NUCLEOTIDE SEQUENCE [LARGE SCALE GENOMIC DNA]</scope>
    <source>
        <strain evidence="1 2">MK1</strain>
    </source>
</reference>
<dbReference type="AlphaFoldDB" id="H2C3E8"/>
<organism evidence="1 2">
    <name type="scientific">Metallosphaera yellowstonensis MK1</name>
    <dbReference type="NCBI Taxonomy" id="671065"/>
    <lineage>
        <taxon>Archaea</taxon>
        <taxon>Thermoproteota</taxon>
        <taxon>Thermoprotei</taxon>
        <taxon>Sulfolobales</taxon>
        <taxon>Sulfolobaceae</taxon>
        <taxon>Metallosphaera</taxon>
    </lineage>
</organism>
<gene>
    <name evidence="1" type="ORF">MetMK1DRAFT_00012720</name>
</gene>
<dbReference type="RefSeq" id="WP_009071574.1">
    <property type="nucleotide sequence ID" value="NZ_JH597761.1"/>
</dbReference>
<accession>H2C3E8</accession>
<dbReference type="Proteomes" id="UP000003980">
    <property type="component" value="Unassembled WGS sequence"/>
</dbReference>
<proteinExistence type="predicted"/>
<dbReference type="EMBL" id="JH597761">
    <property type="protein sequence ID" value="EHP70769.1"/>
    <property type="molecule type" value="Genomic_DNA"/>
</dbReference>
<evidence type="ECO:0000313" key="1">
    <source>
        <dbReference type="EMBL" id="EHP70769.1"/>
    </source>
</evidence>
<dbReference type="HOGENOM" id="CLU_971838_0_0_2"/>
<name>H2C3E8_9CREN</name>
<sequence length="298" mass="33926">MLDSASLIEALAKCGPNPNSLSDFLGRPSLEIKREVSQLVTRDGLTVFPAVYSEGLGLRKVFLMLENAKISYDVAKGFLHPIMSIFRGDLEEKLFSVIAFADRTLEQEIRRLSEVLEPTFSLVGEIPETRKFIRDPHCYDFGRHRWLCEDKVEMKPGAKLSSPDQEDVWAVTQIQANPSLNMKVIPHRWHVRKVVIGFMYVLGKTSLVVQALTKEDMSYDVPEIIWTARVQDFYLSEMHVDKEGLEKVMEKIRPVSVKIIVSPKSPRFALGYTIPYEVFRNGSWSYPKIKITVGTSST</sequence>
<dbReference type="eggNOG" id="arCOG09698">
    <property type="taxonomic scope" value="Archaea"/>
</dbReference>
<dbReference type="STRING" id="671065.MetMK1DRAFT_00012720"/>
<keyword evidence="2" id="KW-1185">Reference proteome</keyword>